<evidence type="ECO:0000313" key="2">
    <source>
        <dbReference type="EMBL" id="GBP39591.1"/>
    </source>
</evidence>
<dbReference type="EMBL" id="BGZK01000368">
    <property type="protein sequence ID" value="GBP39591.1"/>
    <property type="molecule type" value="Genomic_DNA"/>
</dbReference>
<name>A0A4C1VLX3_EUMVA</name>
<reference evidence="2 3" key="1">
    <citation type="journal article" date="2019" name="Commun. Biol.">
        <title>The bagworm genome reveals a unique fibroin gene that provides high tensile strength.</title>
        <authorList>
            <person name="Kono N."/>
            <person name="Nakamura H."/>
            <person name="Ohtoshi R."/>
            <person name="Tomita M."/>
            <person name="Numata K."/>
            <person name="Arakawa K."/>
        </authorList>
    </citation>
    <scope>NUCLEOTIDE SEQUENCE [LARGE SCALE GENOMIC DNA]</scope>
</reference>
<evidence type="ECO:0000313" key="3">
    <source>
        <dbReference type="Proteomes" id="UP000299102"/>
    </source>
</evidence>
<comment type="caution">
    <text evidence="2">The sequence shown here is derived from an EMBL/GenBank/DDBJ whole genome shotgun (WGS) entry which is preliminary data.</text>
</comment>
<protein>
    <submittedName>
        <fullName evidence="2">Uncharacterized protein</fullName>
    </submittedName>
</protein>
<feature type="region of interest" description="Disordered" evidence="1">
    <location>
        <begin position="1"/>
        <end position="39"/>
    </location>
</feature>
<organism evidence="2 3">
    <name type="scientific">Eumeta variegata</name>
    <name type="common">Bagworm moth</name>
    <name type="synonym">Eumeta japonica</name>
    <dbReference type="NCBI Taxonomy" id="151549"/>
    <lineage>
        <taxon>Eukaryota</taxon>
        <taxon>Metazoa</taxon>
        <taxon>Ecdysozoa</taxon>
        <taxon>Arthropoda</taxon>
        <taxon>Hexapoda</taxon>
        <taxon>Insecta</taxon>
        <taxon>Pterygota</taxon>
        <taxon>Neoptera</taxon>
        <taxon>Endopterygota</taxon>
        <taxon>Lepidoptera</taxon>
        <taxon>Glossata</taxon>
        <taxon>Ditrysia</taxon>
        <taxon>Tineoidea</taxon>
        <taxon>Psychidae</taxon>
        <taxon>Oiketicinae</taxon>
        <taxon>Eumeta</taxon>
    </lineage>
</organism>
<sequence length="93" mass="10412">MVQAPAPCAKGAVRTRAGAMESDPRCDAGHAEKGVQDEKKKNVTTLKSFNTLRFMKSGELRGGRSDQWSRPSGRGHRLRMRRSEFDSDRGRLH</sequence>
<feature type="compositionally biased region" description="Basic and acidic residues" evidence="1">
    <location>
        <begin position="22"/>
        <end position="39"/>
    </location>
</feature>
<feature type="region of interest" description="Disordered" evidence="1">
    <location>
        <begin position="57"/>
        <end position="93"/>
    </location>
</feature>
<accession>A0A4C1VLX3</accession>
<dbReference type="AlphaFoldDB" id="A0A4C1VLX3"/>
<keyword evidence="3" id="KW-1185">Reference proteome</keyword>
<feature type="compositionally biased region" description="Basic and acidic residues" evidence="1">
    <location>
        <begin position="81"/>
        <end position="93"/>
    </location>
</feature>
<proteinExistence type="predicted"/>
<dbReference type="Proteomes" id="UP000299102">
    <property type="component" value="Unassembled WGS sequence"/>
</dbReference>
<gene>
    <name evidence="2" type="ORF">EVAR_26673_1</name>
</gene>
<evidence type="ECO:0000256" key="1">
    <source>
        <dbReference type="SAM" id="MobiDB-lite"/>
    </source>
</evidence>